<evidence type="ECO:0008006" key="3">
    <source>
        <dbReference type="Google" id="ProtNLM"/>
    </source>
</evidence>
<accession>A0ABS4KB71</accession>
<keyword evidence="2" id="KW-1185">Reference proteome</keyword>
<gene>
    <name evidence="1" type="ORF">J2Z71_000532</name>
</gene>
<protein>
    <recommendedName>
        <fullName evidence="3">SseB protein N-terminal domain-containing protein</fullName>
    </recommendedName>
</protein>
<dbReference type="EMBL" id="JAGGLJ010000004">
    <property type="protein sequence ID" value="MBP2025007.1"/>
    <property type="molecule type" value="Genomic_DNA"/>
</dbReference>
<sequence>MKYEIVKEFPNDIIFEREGPCISIYQPTHRHLPENQQDPVRFKQLLTIVEKALSEEISRSEMEKILKPLYDLQKDYEFWNNTKDGIAIFLNKNKCIIYNLNRTLKEVAIVSDSFHIKPLIRVFQSADSYYVLGISMKKYNLYIGNRYGLEEVLFDENIPTTIEGVLDELGDAYEDGSLSFGSFAGSTGNAIYYGQGGKKDEVLKYTEKFFKYVDRFVINNYTKPTGFPLILVALDENQGVFRKLTHNDNLLKKGVKIDYEALDVKELNKKSWEIMEEYYLAKTKEVVDRYNNSLGTGLSSDKLEDISKAAVNGKVETILIESDKVIPGFINLGTGDLEVEEEKVGANDILNNLAEIVFSNNGEVIMLPKEKMPSDTGVVAIYRF</sequence>
<dbReference type="InterPro" id="IPR041289">
    <property type="entry name" value="Bact_RF_family3"/>
</dbReference>
<organism evidence="1 2">
    <name type="scientific">Peptoniphilus stercorisuis</name>
    <dbReference type="NCBI Taxonomy" id="1436965"/>
    <lineage>
        <taxon>Bacteria</taxon>
        <taxon>Bacillati</taxon>
        <taxon>Bacillota</taxon>
        <taxon>Tissierellia</taxon>
        <taxon>Tissierellales</taxon>
        <taxon>Peptoniphilaceae</taxon>
        <taxon>Peptoniphilus</taxon>
    </lineage>
</organism>
<dbReference type="Proteomes" id="UP001519306">
    <property type="component" value="Unassembled WGS sequence"/>
</dbReference>
<reference evidence="1 2" key="1">
    <citation type="submission" date="2021-03" db="EMBL/GenBank/DDBJ databases">
        <title>Genomic Encyclopedia of Type Strains, Phase IV (KMG-IV): sequencing the most valuable type-strain genomes for metagenomic binning, comparative biology and taxonomic classification.</title>
        <authorList>
            <person name="Goeker M."/>
        </authorList>
    </citation>
    <scope>NUCLEOTIDE SEQUENCE [LARGE SCALE GENOMIC DNA]</scope>
    <source>
        <strain evidence="1 2">DSM 27563</strain>
    </source>
</reference>
<dbReference type="SUPFAM" id="SSF160704">
    <property type="entry name" value="YehR-like"/>
    <property type="match status" value="1"/>
</dbReference>
<dbReference type="InterPro" id="IPR036699">
    <property type="entry name" value="YehR-like_sf"/>
</dbReference>
<proteinExistence type="predicted"/>
<dbReference type="RefSeq" id="WP_210060313.1">
    <property type="nucleotide sequence ID" value="NZ_JAGGLJ010000004.1"/>
</dbReference>
<evidence type="ECO:0000313" key="2">
    <source>
        <dbReference type="Proteomes" id="UP001519306"/>
    </source>
</evidence>
<name>A0ABS4KB71_9FIRM</name>
<comment type="caution">
    <text evidence="1">The sequence shown here is derived from an EMBL/GenBank/DDBJ whole genome shotgun (WGS) entry which is preliminary data.</text>
</comment>
<evidence type="ECO:0000313" key="1">
    <source>
        <dbReference type="EMBL" id="MBP2025007.1"/>
    </source>
</evidence>
<dbReference type="Pfam" id="PF18845">
    <property type="entry name" value="baeRF_family3"/>
    <property type="match status" value="1"/>
</dbReference>